<gene>
    <name evidence="7" type="primary">spaO</name>
    <name evidence="7" type="ordered locus">SBG_2511</name>
</gene>
<dbReference type="GeneID" id="44981519"/>
<organism evidence="7 8">
    <name type="scientific">Salmonella bongori (strain ATCC 43975 / DSM 13772 / NCTC 12419)</name>
    <dbReference type="NCBI Taxonomy" id="218493"/>
    <lineage>
        <taxon>Bacteria</taxon>
        <taxon>Pseudomonadati</taxon>
        <taxon>Pseudomonadota</taxon>
        <taxon>Gammaproteobacteria</taxon>
        <taxon>Enterobacterales</taxon>
        <taxon>Enterobacteriaceae</taxon>
        <taxon>Salmonella</taxon>
    </lineage>
</organism>
<evidence type="ECO:0000259" key="5">
    <source>
        <dbReference type="Pfam" id="PF26294"/>
    </source>
</evidence>
<dbReference type="InterPro" id="IPR001543">
    <property type="entry name" value="FliN-like_C"/>
</dbReference>
<dbReference type="EMBL" id="FR877557">
    <property type="protein sequence ID" value="CCC31567.1"/>
    <property type="molecule type" value="Genomic_DNA"/>
</dbReference>
<dbReference type="PANTHER" id="PTHR30034:SF5">
    <property type="entry name" value="SECRETION SYSTEM APPARATUS PROTEIN SSAQ"/>
    <property type="match status" value="1"/>
</dbReference>
<dbReference type="Pfam" id="PF26304">
    <property type="entry name" value="FliMN_C_rel"/>
    <property type="match status" value="1"/>
</dbReference>
<feature type="domain" description="SpaO N-terminal" evidence="5">
    <location>
        <begin position="5"/>
        <end position="136"/>
    </location>
</feature>
<sequence length="303" mass="33704">MSLRVRQIERREWRLAQTAAACLRNGQDATLEYPTRQGMWVRVSDAEKRWSAWIKPRDWLEHVSPALAGAAVSAGAEHLVVPWLASTERPFELPVPHLSCRRLYVEDPVPGSALPEGKLLHVMTERGGLWFEHLPELPAAGGGRPKNLRWPLRFVIGSSDTQRALLGRIGIGDVLLIRHSSAEVYCYSKKLGHFNRVEGGIIVETLDIQHIEEEKNETETAGILPGLNQLPVKLEFVLHRKNVTLADLEAIGQQQLLSLPTNAELNVEIMANGVLLGNGELVQMNDTLGVEIHEWLSESGNGK</sequence>
<dbReference type="NCBIfam" id="TIGR02551">
    <property type="entry name" value="SpaO_YscQ"/>
    <property type="match status" value="1"/>
</dbReference>
<evidence type="ECO:0000256" key="2">
    <source>
        <dbReference type="ARBA" id="ARBA00021925"/>
    </source>
</evidence>
<reference evidence="7 8" key="1">
    <citation type="journal article" date="2011" name="PLoS Pathog.">
        <title>Salmonella bongori provides insights into the evolution of the Salmonellae.</title>
        <authorList>
            <person name="Fookes M."/>
            <person name="Schroeder G.N."/>
            <person name="Langridge G.C."/>
            <person name="Blondel C.J."/>
            <person name="Mammina C."/>
            <person name="Connor T.R."/>
            <person name="Seth-Smith H."/>
            <person name="Vernikos G.S."/>
            <person name="Robinson K.S."/>
            <person name="Sanders M."/>
            <person name="Petty N.K."/>
            <person name="Kingsley R.A."/>
            <person name="Baumler A.J."/>
            <person name="Nuccio S.P."/>
            <person name="Contreras I."/>
            <person name="Santiviago C.A."/>
            <person name="Maskell D."/>
            <person name="Barrow P."/>
            <person name="Humphrey T."/>
            <person name="Nastasi A."/>
            <person name="Roberts M."/>
            <person name="Frankel G."/>
            <person name="Parkhill J."/>
            <person name="Dougan G."/>
            <person name="Thomson N.R."/>
        </authorList>
    </citation>
    <scope>NUCLEOTIDE SEQUENCE [LARGE SCALE GENOMIC DNA]</scope>
    <source>
        <strain evidence="8">ATCC 43975 / DSM 13772 / NCTC 12419</strain>
    </source>
</reference>
<evidence type="ECO:0000259" key="4">
    <source>
        <dbReference type="Pfam" id="PF01052"/>
    </source>
</evidence>
<dbReference type="InterPro" id="IPR036429">
    <property type="entry name" value="SpoA-like_sf"/>
</dbReference>
<dbReference type="NCBIfam" id="NF006018">
    <property type="entry name" value="PRK08158.1"/>
    <property type="match status" value="1"/>
</dbReference>
<dbReference type="GO" id="GO:0030254">
    <property type="term" value="P:protein secretion by the type III secretion system"/>
    <property type="evidence" value="ECO:0007669"/>
    <property type="project" value="InterPro"/>
</dbReference>
<dbReference type="InterPro" id="IPR003283">
    <property type="entry name" value="T3SS_OMP_SpaO"/>
</dbReference>
<evidence type="ECO:0000313" key="7">
    <source>
        <dbReference type="EMBL" id="CCC31567.1"/>
    </source>
</evidence>
<dbReference type="Pfam" id="PF26294">
    <property type="entry name" value="SpaO_N"/>
    <property type="match status" value="1"/>
</dbReference>
<dbReference type="KEGG" id="sbg:SBG_2511"/>
<dbReference type="PRINTS" id="PR01339">
    <property type="entry name" value="TYPE3OMOPROT"/>
</dbReference>
<proteinExistence type="inferred from homology"/>
<dbReference type="InterPro" id="IPR058804">
    <property type="entry name" value="SpaO_N"/>
</dbReference>
<dbReference type="SUPFAM" id="SSF101801">
    <property type="entry name" value="Surface presentation of antigens (SPOA)"/>
    <property type="match status" value="1"/>
</dbReference>
<dbReference type="Gene3D" id="2.30.330.10">
    <property type="entry name" value="SpoA-like"/>
    <property type="match status" value="1"/>
</dbReference>
<evidence type="ECO:0000313" key="8">
    <source>
        <dbReference type="Proteomes" id="UP000000289"/>
    </source>
</evidence>
<dbReference type="InterPro" id="IPR058805">
    <property type="entry name" value="SpaO_FliMN_C_rel"/>
</dbReference>
<accession>A0A0K0HDU9</accession>
<dbReference type="AlphaFoldDB" id="A0A0K0HDU9"/>
<evidence type="ECO:0000259" key="6">
    <source>
        <dbReference type="Pfam" id="PF26304"/>
    </source>
</evidence>
<feature type="domain" description="SpaO FliM/N C-terminal related" evidence="6">
    <location>
        <begin position="146"/>
        <end position="207"/>
    </location>
</feature>
<dbReference type="GO" id="GO:0071978">
    <property type="term" value="P:bacterial-type flagellum-dependent swarming motility"/>
    <property type="evidence" value="ECO:0007669"/>
    <property type="project" value="TreeGrafter"/>
</dbReference>
<dbReference type="PANTHER" id="PTHR30034">
    <property type="entry name" value="FLAGELLAR MOTOR SWITCH PROTEIN FLIM"/>
    <property type="match status" value="1"/>
</dbReference>
<dbReference type="Proteomes" id="UP000000289">
    <property type="component" value="Chromosome"/>
</dbReference>
<keyword evidence="3" id="KW-0843">Virulence</keyword>
<evidence type="ECO:0000256" key="3">
    <source>
        <dbReference type="ARBA" id="ARBA00023026"/>
    </source>
</evidence>
<dbReference type="RefSeq" id="WP_000058743.1">
    <property type="nucleotide sequence ID" value="NC_015761.1"/>
</dbReference>
<dbReference type="GO" id="GO:0050918">
    <property type="term" value="P:positive chemotaxis"/>
    <property type="evidence" value="ECO:0007669"/>
    <property type="project" value="TreeGrafter"/>
</dbReference>
<protein>
    <recommendedName>
        <fullName evidence="2">Surface presentation of antigens protein SpaO</fullName>
    </recommendedName>
</protein>
<dbReference type="eggNOG" id="COG1886">
    <property type="taxonomic scope" value="Bacteria"/>
</dbReference>
<feature type="domain" description="Flagellar motor switch protein FliN-like C-terminal" evidence="4">
    <location>
        <begin position="227"/>
        <end position="296"/>
    </location>
</feature>
<dbReference type="InterPro" id="IPR013385">
    <property type="entry name" value="T3SS_SpaO/YscQ/SpaO"/>
</dbReference>
<comment type="similarity">
    <text evidence="1">Belongs to the FliN/MopA/SpaO family.</text>
</comment>
<evidence type="ECO:0000256" key="1">
    <source>
        <dbReference type="ARBA" id="ARBA00009226"/>
    </source>
</evidence>
<name>A0A0K0HDU9_SALBC</name>
<dbReference type="Pfam" id="PF01052">
    <property type="entry name" value="FliMN_C"/>
    <property type="match status" value="1"/>
</dbReference>